<dbReference type="AlphaFoldDB" id="A0A225A6S8"/>
<dbReference type="GO" id="GO:0008270">
    <property type="term" value="F:zinc ion binding"/>
    <property type="evidence" value="ECO:0007669"/>
    <property type="project" value="InterPro"/>
</dbReference>
<sequence length="503" mass="56081">MPRKEDDMEETGKRHCWECRRRRLVCDFTRPECNRCSRAGIVCPRYGDTKPLSLKWLVPGVVQSHDRRPRKRNVGNIPDATAERSLANARGMAVSPRHMEMIVPAESDLVQATEYFNAYVGPSIQPVLEVVPEFGIPLISPAIFQKCLGCPSHIRHFMICTALGHRMNHNGAQCNALERKYLHYRGLMIKSLRSDINVECTAGRRGGYTIAGILALLLTDARQGASYQSWRHHLEGIRKIIKLRGGMRVSSGTVGIMPSLNLFMLTAVLGDTTSPASDLAILPAHLEDVEYMVNTHADENHALYIMFPSPLFAGTAKTNYLRMRAAKDKSVEAGELAHEAYDILDVVLSFSPENWAKTKTKALQKDCMLLGNLYKAAVALFCISSLQSVSALPMTPFLTRTCAALSQQLQSFLGEALLSQKFERIIIWPLVVLGAEAVRGDAAMRDFVRKGLLEVSGYTGTITPRMAKSVVERFWASGKTRWDDCFDESYMFLGAHGIDCREL</sequence>
<evidence type="ECO:0000256" key="4">
    <source>
        <dbReference type="ARBA" id="ARBA00023163"/>
    </source>
</evidence>
<dbReference type="CDD" id="cd00067">
    <property type="entry name" value="GAL4"/>
    <property type="match status" value="1"/>
</dbReference>
<proteinExistence type="predicted"/>
<dbReference type="GO" id="GO:0000981">
    <property type="term" value="F:DNA-binding transcription factor activity, RNA polymerase II-specific"/>
    <property type="evidence" value="ECO:0007669"/>
    <property type="project" value="InterPro"/>
</dbReference>
<dbReference type="Proteomes" id="UP000214365">
    <property type="component" value="Unassembled WGS sequence"/>
</dbReference>
<accession>A0A225A6S8</accession>
<dbReference type="Pfam" id="PF11951">
    <property type="entry name" value="Fungal_trans_2"/>
    <property type="match status" value="1"/>
</dbReference>
<dbReference type="OrthoDB" id="5386330at2759"/>
<dbReference type="Gene3D" id="4.10.240.10">
    <property type="entry name" value="Zn(2)-C6 fungal-type DNA-binding domain"/>
    <property type="match status" value="1"/>
</dbReference>
<dbReference type="Pfam" id="PF00172">
    <property type="entry name" value="Zn_clus"/>
    <property type="match status" value="1"/>
</dbReference>
<dbReference type="EMBL" id="LFMY01000016">
    <property type="protein sequence ID" value="OKL56122.1"/>
    <property type="molecule type" value="Genomic_DNA"/>
</dbReference>
<dbReference type="SUPFAM" id="SSF57701">
    <property type="entry name" value="Zn2/Cys6 DNA-binding domain"/>
    <property type="match status" value="1"/>
</dbReference>
<dbReference type="RefSeq" id="XP_020116243.1">
    <property type="nucleotide sequence ID" value="XM_020263601.1"/>
</dbReference>
<evidence type="ECO:0000256" key="5">
    <source>
        <dbReference type="ARBA" id="ARBA00023242"/>
    </source>
</evidence>
<dbReference type="InterPro" id="IPR001138">
    <property type="entry name" value="Zn2Cys6_DnaBD"/>
</dbReference>
<name>A0A225A6S8_TALAT</name>
<organism evidence="7 8">
    <name type="scientific">Talaromyces atroroseus</name>
    <dbReference type="NCBI Taxonomy" id="1441469"/>
    <lineage>
        <taxon>Eukaryota</taxon>
        <taxon>Fungi</taxon>
        <taxon>Dikarya</taxon>
        <taxon>Ascomycota</taxon>
        <taxon>Pezizomycotina</taxon>
        <taxon>Eurotiomycetes</taxon>
        <taxon>Eurotiomycetidae</taxon>
        <taxon>Eurotiales</taxon>
        <taxon>Trichocomaceae</taxon>
        <taxon>Talaromyces</taxon>
        <taxon>Talaromyces sect. Trachyspermi</taxon>
    </lineage>
</organism>
<keyword evidence="4" id="KW-0804">Transcription</keyword>
<gene>
    <name evidence="7" type="ORF">UA08_08707</name>
</gene>
<dbReference type="GO" id="GO:0045944">
    <property type="term" value="P:positive regulation of transcription by RNA polymerase II"/>
    <property type="evidence" value="ECO:0007669"/>
    <property type="project" value="TreeGrafter"/>
</dbReference>
<dbReference type="SMART" id="SM00066">
    <property type="entry name" value="GAL4"/>
    <property type="match status" value="1"/>
</dbReference>
<evidence type="ECO:0000313" key="8">
    <source>
        <dbReference type="Proteomes" id="UP000214365"/>
    </source>
</evidence>
<evidence type="ECO:0000259" key="6">
    <source>
        <dbReference type="PROSITE" id="PS50048"/>
    </source>
</evidence>
<dbReference type="GO" id="GO:0000976">
    <property type="term" value="F:transcription cis-regulatory region binding"/>
    <property type="evidence" value="ECO:0007669"/>
    <property type="project" value="TreeGrafter"/>
</dbReference>
<dbReference type="InterPro" id="IPR036864">
    <property type="entry name" value="Zn2-C6_fun-type_DNA-bd_sf"/>
</dbReference>
<reference evidence="7 8" key="1">
    <citation type="submission" date="2015-06" db="EMBL/GenBank/DDBJ databases">
        <title>Talaromyces atroroseus IBT 11181 draft genome.</title>
        <authorList>
            <person name="Rasmussen K.B."/>
            <person name="Rasmussen S."/>
            <person name="Petersen B."/>
            <person name="Sicheritz-Ponten T."/>
            <person name="Mortensen U.H."/>
            <person name="Thrane U."/>
        </authorList>
    </citation>
    <scope>NUCLEOTIDE SEQUENCE [LARGE SCALE GENOMIC DNA]</scope>
    <source>
        <strain evidence="7 8">IBT 11181</strain>
    </source>
</reference>
<protein>
    <recommendedName>
        <fullName evidence="6">Zn(2)-C6 fungal-type domain-containing protein</fullName>
    </recommendedName>
</protein>
<evidence type="ECO:0000313" key="7">
    <source>
        <dbReference type="EMBL" id="OKL56122.1"/>
    </source>
</evidence>
<keyword evidence="8" id="KW-1185">Reference proteome</keyword>
<evidence type="ECO:0000256" key="2">
    <source>
        <dbReference type="ARBA" id="ARBA00023015"/>
    </source>
</evidence>
<comment type="caution">
    <text evidence="7">The sequence shown here is derived from an EMBL/GenBank/DDBJ whole genome shotgun (WGS) entry which is preliminary data.</text>
</comment>
<dbReference type="PANTHER" id="PTHR37534">
    <property type="entry name" value="TRANSCRIPTIONAL ACTIVATOR PROTEIN UGA3"/>
    <property type="match status" value="1"/>
</dbReference>
<evidence type="ECO:0000256" key="1">
    <source>
        <dbReference type="ARBA" id="ARBA00004123"/>
    </source>
</evidence>
<feature type="domain" description="Zn(2)-C6 fungal-type" evidence="6">
    <location>
        <begin position="15"/>
        <end position="43"/>
    </location>
</feature>
<keyword evidence="5" id="KW-0539">Nucleus</keyword>
<keyword evidence="2" id="KW-0805">Transcription regulation</keyword>
<dbReference type="GeneID" id="31008463"/>
<dbReference type="InterPro" id="IPR021858">
    <property type="entry name" value="Fun_TF"/>
</dbReference>
<keyword evidence="3" id="KW-0238">DNA-binding</keyword>
<dbReference type="PANTHER" id="PTHR37534:SF48">
    <property type="entry name" value="FINGER DOMAIN PROTEIN, PUTATIVE-RELATED"/>
    <property type="match status" value="1"/>
</dbReference>
<dbReference type="PROSITE" id="PS50048">
    <property type="entry name" value="ZN2_CY6_FUNGAL_2"/>
    <property type="match status" value="1"/>
</dbReference>
<dbReference type="GO" id="GO:0005634">
    <property type="term" value="C:nucleus"/>
    <property type="evidence" value="ECO:0007669"/>
    <property type="project" value="UniProtKB-SubCell"/>
</dbReference>
<comment type="subcellular location">
    <subcellularLocation>
        <location evidence="1">Nucleus</location>
    </subcellularLocation>
</comment>
<evidence type="ECO:0000256" key="3">
    <source>
        <dbReference type="ARBA" id="ARBA00023125"/>
    </source>
</evidence>